<evidence type="ECO:0000313" key="3">
    <source>
        <dbReference type="Proteomes" id="UP000237684"/>
    </source>
</evidence>
<accession>A0A2S8SRE5</accession>
<protein>
    <submittedName>
        <fullName evidence="2">Uncharacterized protein</fullName>
    </submittedName>
</protein>
<feature type="region of interest" description="Disordered" evidence="1">
    <location>
        <begin position="115"/>
        <end position="145"/>
    </location>
</feature>
<dbReference type="InParanoid" id="A0A2S8SRE5"/>
<gene>
    <name evidence="2" type="ORF">B1R32_1123</name>
</gene>
<dbReference type="EMBL" id="NIGF01000012">
    <property type="protein sequence ID" value="PQV63348.1"/>
    <property type="molecule type" value="Genomic_DNA"/>
</dbReference>
<sequence>MQMWIQKVPFVCFYCRQSWKTKLPFYWQEYPDLLFQRELHPVYQRHKCHGSSLAFLGRYFKTPRKSDLKQWRKAQMLYKARWCADGYSAGPKTLADAREYLRYLPAEITKEKARLESRDFRHSSPQECISRAQRKRPVQSSKAKS</sequence>
<reference evidence="2 3" key="1">
    <citation type="journal article" date="2018" name="Syst. Appl. Microbiol.">
        <title>Abditibacterium utsteinense sp. nov., the first cultivated member of candidate phylum FBP, isolated from ice-free Antarctic soil samples.</title>
        <authorList>
            <person name="Tahon G."/>
            <person name="Tytgat B."/>
            <person name="Lebbe L."/>
            <person name="Carlier A."/>
            <person name="Willems A."/>
        </authorList>
    </citation>
    <scope>NUCLEOTIDE SEQUENCE [LARGE SCALE GENOMIC DNA]</scope>
    <source>
        <strain evidence="2 3">LMG 29911</strain>
    </source>
</reference>
<comment type="caution">
    <text evidence="2">The sequence shown here is derived from an EMBL/GenBank/DDBJ whole genome shotgun (WGS) entry which is preliminary data.</text>
</comment>
<feature type="compositionally biased region" description="Basic and acidic residues" evidence="1">
    <location>
        <begin position="115"/>
        <end position="124"/>
    </location>
</feature>
<evidence type="ECO:0000313" key="2">
    <source>
        <dbReference type="EMBL" id="PQV63348.1"/>
    </source>
</evidence>
<dbReference type="OrthoDB" id="1443646at2"/>
<evidence type="ECO:0000256" key="1">
    <source>
        <dbReference type="SAM" id="MobiDB-lite"/>
    </source>
</evidence>
<dbReference type="AlphaFoldDB" id="A0A2S8SRE5"/>
<dbReference type="Proteomes" id="UP000237684">
    <property type="component" value="Unassembled WGS sequence"/>
</dbReference>
<dbReference type="RefSeq" id="WP_106380427.1">
    <property type="nucleotide sequence ID" value="NZ_NIGF01000012.1"/>
</dbReference>
<keyword evidence="3" id="KW-1185">Reference proteome</keyword>
<organism evidence="2 3">
    <name type="scientific">Abditibacterium utsteinense</name>
    <dbReference type="NCBI Taxonomy" id="1960156"/>
    <lineage>
        <taxon>Bacteria</taxon>
        <taxon>Pseudomonadati</taxon>
        <taxon>Abditibacteriota</taxon>
        <taxon>Abditibacteriia</taxon>
        <taxon>Abditibacteriales</taxon>
        <taxon>Abditibacteriaceae</taxon>
        <taxon>Abditibacterium</taxon>
    </lineage>
</organism>
<name>A0A2S8SRE5_9BACT</name>
<proteinExistence type="predicted"/>
<feature type="compositionally biased region" description="Basic residues" evidence="1">
    <location>
        <begin position="132"/>
        <end position="145"/>
    </location>
</feature>